<dbReference type="InterPro" id="IPR039544">
    <property type="entry name" value="Tim44-like"/>
</dbReference>
<dbReference type="GO" id="GO:0030150">
    <property type="term" value="P:protein import into mitochondrial matrix"/>
    <property type="evidence" value="ECO:0007669"/>
    <property type="project" value="TreeGrafter"/>
</dbReference>
<proteinExistence type="inferred from homology"/>
<comment type="similarity">
    <text evidence="2">Belongs to the Tim44 family.</text>
</comment>
<evidence type="ECO:0000256" key="5">
    <source>
        <dbReference type="ARBA" id="ARBA00023128"/>
    </source>
</evidence>
<protein>
    <submittedName>
        <fullName evidence="9">Tim44-like domain-containing protein</fullName>
    </submittedName>
</protein>
<dbReference type="GO" id="GO:0051087">
    <property type="term" value="F:protein-folding chaperone binding"/>
    <property type="evidence" value="ECO:0007669"/>
    <property type="project" value="TreeGrafter"/>
</dbReference>
<evidence type="ECO:0000256" key="6">
    <source>
        <dbReference type="ARBA" id="ARBA00023136"/>
    </source>
</evidence>
<keyword evidence="4" id="KW-0809">Transit peptide</keyword>
<dbReference type="InterPro" id="IPR032710">
    <property type="entry name" value="NTF2-like_dom_sf"/>
</dbReference>
<dbReference type="Gene3D" id="3.10.450.240">
    <property type="match status" value="1"/>
</dbReference>
<evidence type="ECO:0000259" key="7">
    <source>
        <dbReference type="Pfam" id="PF04280"/>
    </source>
</evidence>
<evidence type="ECO:0000313" key="9">
    <source>
        <dbReference type="WBParaSite" id="PSAMB.scaffold2578size22428.g18370.t1"/>
    </source>
</evidence>
<keyword evidence="6" id="KW-0472">Membrane</keyword>
<evidence type="ECO:0000256" key="2">
    <source>
        <dbReference type="ARBA" id="ARBA00009597"/>
    </source>
</evidence>
<feature type="domain" description="Tim44-like" evidence="7">
    <location>
        <begin position="3"/>
        <end position="63"/>
    </location>
</feature>
<organism evidence="8 9">
    <name type="scientific">Plectus sambesii</name>
    <dbReference type="NCBI Taxonomy" id="2011161"/>
    <lineage>
        <taxon>Eukaryota</taxon>
        <taxon>Metazoa</taxon>
        <taxon>Ecdysozoa</taxon>
        <taxon>Nematoda</taxon>
        <taxon>Chromadorea</taxon>
        <taxon>Plectida</taxon>
        <taxon>Plectina</taxon>
        <taxon>Plectoidea</taxon>
        <taxon>Plectidae</taxon>
        <taxon>Plectus</taxon>
    </lineage>
</organism>
<evidence type="ECO:0000256" key="4">
    <source>
        <dbReference type="ARBA" id="ARBA00022946"/>
    </source>
</evidence>
<dbReference type="WBParaSite" id="PSAMB.scaffold2578size22428.g18370.t1">
    <property type="protein sequence ID" value="PSAMB.scaffold2578size22428.g18370.t1"/>
    <property type="gene ID" value="PSAMB.scaffold2578size22428.g18370"/>
</dbReference>
<dbReference type="SUPFAM" id="SSF54427">
    <property type="entry name" value="NTF2-like"/>
    <property type="match status" value="1"/>
</dbReference>
<keyword evidence="5" id="KW-0496">Mitochondrion</keyword>
<evidence type="ECO:0000256" key="1">
    <source>
        <dbReference type="ARBA" id="ARBA00004273"/>
    </source>
</evidence>
<evidence type="ECO:0000313" key="8">
    <source>
        <dbReference type="Proteomes" id="UP000887566"/>
    </source>
</evidence>
<dbReference type="Pfam" id="PF04280">
    <property type="entry name" value="Tim44"/>
    <property type="match status" value="1"/>
</dbReference>
<dbReference type="Proteomes" id="UP000887566">
    <property type="component" value="Unplaced"/>
</dbReference>
<keyword evidence="8" id="KW-1185">Reference proteome</keyword>
<dbReference type="InterPro" id="IPR007379">
    <property type="entry name" value="Tim44-like_dom"/>
</dbReference>
<keyword evidence="3" id="KW-0999">Mitochondrion inner membrane</keyword>
<dbReference type="GO" id="GO:0005743">
    <property type="term" value="C:mitochondrial inner membrane"/>
    <property type="evidence" value="ECO:0007669"/>
    <property type="project" value="UniProtKB-SubCell"/>
</dbReference>
<evidence type="ECO:0000256" key="3">
    <source>
        <dbReference type="ARBA" id="ARBA00022792"/>
    </source>
</evidence>
<dbReference type="PANTHER" id="PTHR10721">
    <property type="entry name" value="MITOCHONDRIAL IMPORT INNER MEMBRANE TRANSLOCASE SUBUNIT TIM44"/>
    <property type="match status" value="1"/>
</dbReference>
<accession>A0A914VX30</accession>
<comment type="subcellular location">
    <subcellularLocation>
        <location evidence="1">Mitochondrion inner membrane</location>
    </subcellularLocation>
</comment>
<name>A0A914VX30_9BILA</name>
<dbReference type="AlphaFoldDB" id="A0A914VX30"/>
<dbReference type="PANTHER" id="PTHR10721:SF1">
    <property type="entry name" value="MITOCHONDRIAL IMPORT INNER MEMBRANE TRANSLOCASE SUBUNIT TIM44"/>
    <property type="match status" value="1"/>
</dbReference>
<sequence>MMPEGPMLIISFYSYVLEVVRNSEGKLVEGSTEKPARYRNLWILCRDMEELNPVVAWKVMEVHEVKEELTL</sequence>
<reference evidence="9" key="1">
    <citation type="submission" date="2022-11" db="UniProtKB">
        <authorList>
            <consortium name="WormBaseParasite"/>
        </authorList>
    </citation>
    <scope>IDENTIFICATION</scope>
</reference>